<keyword evidence="1" id="KW-0812">Transmembrane</keyword>
<dbReference type="EMBL" id="JBHULS010000002">
    <property type="protein sequence ID" value="MFD2551551.1"/>
    <property type="molecule type" value="Genomic_DNA"/>
</dbReference>
<protein>
    <recommendedName>
        <fullName evidence="4">DUF1129 family protein</fullName>
    </recommendedName>
</protein>
<evidence type="ECO:0000313" key="3">
    <source>
        <dbReference type="Proteomes" id="UP001597472"/>
    </source>
</evidence>
<keyword evidence="3" id="KW-1185">Reference proteome</keyword>
<feature type="transmembrane region" description="Helical" evidence="1">
    <location>
        <begin position="181"/>
        <end position="202"/>
    </location>
</feature>
<comment type="caution">
    <text evidence="2">The sequence shown here is derived from an EMBL/GenBank/DDBJ whole genome shotgun (WGS) entry which is preliminary data.</text>
</comment>
<evidence type="ECO:0000313" key="2">
    <source>
        <dbReference type="EMBL" id="MFD2551551.1"/>
    </source>
</evidence>
<reference evidence="3" key="1">
    <citation type="journal article" date="2019" name="Int. J. Syst. Evol. Microbiol.">
        <title>The Global Catalogue of Microorganisms (GCM) 10K type strain sequencing project: providing services to taxonomists for standard genome sequencing and annotation.</title>
        <authorList>
            <consortium name="The Broad Institute Genomics Platform"/>
            <consortium name="The Broad Institute Genome Sequencing Center for Infectious Disease"/>
            <person name="Wu L."/>
            <person name="Ma J."/>
        </authorList>
    </citation>
    <scope>NUCLEOTIDE SEQUENCE [LARGE SCALE GENOMIC DNA]</scope>
    <source>
        <strain evidence="3">KCTC 42587</strain>
    </source>
</reference>
<gene>
    <name evidence="2" type="ORF">ACFSQP_06955</name>
</gene>
<keyword evidence="1" id="KW-0472">Membrane</keyword>
<evidence type="ECO:0008006" key="4">
    <source>
        <dbReference type="Google" id="ProtNLM"/>
    </source>
</evidence>
<feature type="transmembrane region" description="Helical" evidence="1">
    <location>
        <begin position="151"/>
        <end position="169"/>
    </location>
</feature>
<evidence type="ECO:0000256" key="1">
    <source>
        <dbReference type="SAM" id="Phobius"/>
    </source>
</evidence>
<organism evidence="2 3">
    <name type="scientific">Bizionia sediminis</name>
    <dbReference type="NCBI Taxonomy" id="1737064"/>
    <lineage>
        <taxon>Bacteria</taxon>
        <taxon>Pseudomonadati</taxon>
        <taxon>Bacteroidota</taxon>
        <taxon>Flavobacteriia</taxon>
        <taxon>Flavobacteriales</taxon>
        <taxon>Flavobacteriaceae</taxon>
        <taxon>Bizionia</taxon>
    </lineage>
</organism>
<dbReference type="Proteomes" id="UP001597472">
    <property type="component" value="Unassembled WGS sequence"/>
</dbReference>
<name>A0ABW5KSD9_9FLAO</name>
<feature type="transmembrane region" description="Helical" evidence="1">
    <location>
        <begin position="82"/>
        <end position="106"/>
    </location>
</feature>
<feature type="transmembrane region" description="Helical" evidence="1">
    <location>
        <begin position="118"/>
        <end position="139"/>
    </location>
</feature>
<sequence>MSLTANEIRFIETYLKNSGVVFTDIRLEMVDHVASEIEARMQENEATDFYCIFKDYMVNNKRHLLKQSDGYYKLADKRNVKALFKMTTSGFGIVSLGGLGLLFLFIRNYLEPDLAHTILKYAPMTLFVVLGSMYFIFTRIEKERFSLLERLGFYFVILFHVLNMIYNSYNANQTIETSPTLFIVLFTTVIIWLLLLLVFKAFQLRLFYVSKYKPVI</sequence>
<accession>A0ABW5KSD9</accession>
<proteinExistence type="predicted"/>
<keyword evidence="1" id="KW-1133">Transmembrane helix</keyword>
<dbReference type="RefSeq" id="WP_376892761.1">
    <property type="nucleotide sequence ID" value="NZ_JBHULS010000002.1"/>
</dbReference>